<evidence type="ECO:0000256" key="6">
    <source>
        <dbReference type="ARBA" id="ARBA00023237"/>
    </source>
</evidence>
<gene>
    <name evidence="10" type="ORF">SAMEA4412673_02487</name>
</gene>
<dbReference type="Pfam" id="PF13715">
    <property type="entry name" value="CarbopepD_reg_2"/>
    <property type="match status" value="1"/>
</dbReference>
<keyword evidence="10" id="KW-0675">Receptor</keyword>
<dbReference type="SUPFAM" id="SSF49464">
    <property type="entry name" value="Carboxypeptidase regulatory domain-like"/>
    <property type="match status" value="1"/>
</dbReference>
<dbReference type="NCBIfam" id="TIGR04057">
    <property type="entry name" value="SusC_RagA_signa"/>
    <property type="match status" value="1"/>
</dbReference>
<dbReference type="InterPro" id="IPR023997">
    <property type="entry name" value="TonB-dep_OMP_SusC/RagA_CS"/>
</dbReference>
<evidence type="ECO:0000259" key="9">
    <source>
        <dbReference type="Pfam" id="PF07715"/>
    </source>
</evidence>
<evidence type="ECO:0000256" key="2">
    <source>
        <dbReference type="ARBA" id="ARBA00022448"/>
    </source>
</evidence>
<dbReference type="KEGG" id="smiz:4412673_02487"/>
<feature type="signal peptide" evidence="8">
    <location>
        <begin position="1"/>
        <end position="21"/>
    </location>
</feature>
<keyword evidence="3 7" id="KW-1134">Transmembrane beta strand</keyword>
<dbReference type="SUPFAM" id="SSF56935">
    <property type="entry name" value="Porins"/>
    <property type="match status" value="1"/>
</dbReference>
<dbReference type="InterPro" id="IPR023996">
    <property type="entry name" value="TonB-dep_OMP_SusC/RagA"/>
</dbReference>
<evidence type="ECO:0000256" key="7">
    <source>
        <dbReference type="PROSITE-ProRule" id="PRU01360"/>
    </source>
</evidence>
<dbReference type="AlphaFoldDB" id="A0AAJ5C0P0"/>
<name>A0AAJ5C0P0_9SPHI</name>
<protein>
    <submittedName>
        <fullName evidence="10">Outer membrane receptor for ferrienterochelin and colicins</fullName>
    </submittedName>
</protein>
<comment type="similarity">
    <text evidence="7">Belongs to the TonB-dependent receptor family.</text>
</comment>
<dbReference type="InterPro" id="IPR039426">
    <property type="entry name" value="TonB-dep_rcpt-like"/>
</dbReference>
<evidence type="ECO:0000256" key="8">
    <source>
        <dbReference type="SAM" id="SignalP"/>
    </source>
</evidence>
<feature type="chain" id="PRO_5042501729" evidence="8">
    <location>
        <begin position="22"/>
        <end position="1045"/>
    </location>
</feature>
<organism evidence="10 11">
    <name type="scientific">Sphingobacterium mizutaii</name>
    <dbReference type="NCBI Taxonomy" id="1010"/>
    <lineage>
        <taxon>Bacteria</taxon>
        <taxon>Pseudomonadati</taxon>
        <taxon>Bacteroidota</taxon>
        <taxon>Sphingobacteriia</taxon>
        <taxon>Sphingobacteriales</taxon>
        <taxon>Sphingobacteriaceae</taxon>
        <taxon>Sphingobacterium</taxon>
    </lineage>
</organism>
<keyword evidence="6 7" id="KW-0998">Cell outer membrane</keyword>
<dbReference type="Gene3D" id="2.40.170.20">
    <property type="entry name" value="TonB-dependent receptor, beta-barrel domain"/>
    <property type="match status" value="1"/>
</dbReference>
<dbReference type="EMBL" id="LT906468">
    <property type="protein sequence ID" value="SNV51664.1"/>
    <property type="molecule type" value="Genomic_DNA"/>
</dbReference>
<dbReference type="RefSeq" id="WP_093097321.1">
    <property type="nucleotide sequence ID" value="NZ_FNGK01000001.1"/>
</dbReference>
<keyword evidence="2 7" id="KW-0813">Transport</keyword>
<dbReference type="InterPro" id="IPR012910">
    <property type="entry name" value="Plug_dom"/>
</dbReference>
<dbReference type="InterPro" id="IPR037066">
    <property type="entry name" value="Plug_dom_sf"/>
</dbReference>
<sequence length="1045" mass="115285">MKQRLLSVILLCLLFVGVANAQLRQVSGKVTSASDGNSLSGVSIRVDGTNTATQSDGDGNYTIDVSRENATLVFSYIGYATQRVAVGNQSTVNVQLTSSDNELEEVIVTALGVKREKRELGYSAEQVDSKTVNKASAVNIANGLQGKVSGLNVTTSNSGVFEDVRINLRGIRSLTGNNNPLLVLNGVQMDIKYLSSLNPNDVENVSVLKGAAAAAIYGPDARNGVILVNTKSGSERTDINVSHSTQWQNISFFPKLQKQFGQGYDGIIDPVENWSWGPAYDGQIADIGPQLPDGSQQTTPYVGTDEREKFYDTGVTNQTNVSINAKDFFLSLENSDIKGIVPGDKNRRNGIRLNAKREFGMFRAGANFNYSQQNYNTFNQSGPEDYFTAQGTGGNDGLFSQLINTPAHIPLTKYKDYKNDKFATYENWFTNYGLNPYFTLDNWRTTGKKQDLITNIDLGLKPFDWLDFTYRASLTSRGIAERDLTVGTKSTPFGQSRGKTPIPSSLEEYSYNQTILTSELFANVTKQINDDFKFNGILGTFVRQNEYRATTVGAGNLVIPELYNISIRTGNLTGNSDGYKTRLFSTYGSAGFNYKNWANLEFTGRWDKTSTLAPGNNSYFYPGVNAAVVVSDALDITSDFFNYLKIRGAWTKTANSDISPYFLEATFSQANGFPFGVVSGLTANNESYNYNLKPERINTTEAGFEAGFWNNRLTLEATYFFSKNTDQIIRVSTSEASGYSRTNTNAASFNSKGVDFDFNLSPLIKFNDGGINFRGNFLWNDSEVTSIYEAQGLNQKELAIGGYIAAGNYAIVGEPAFVMRGTDYERDDQGHIIVSEADGRPFTSSTNVNFGRTLPKWIIGLNPSVNYKNFNLSALFEYKGGHVTSFFGLGSAMAWTGVSEATAYNNREPFILPNSVIEDPNNPGSYIPNTTAKIGENEPIYNYYTGEFGNTASNFIVSANHWRFRELALSYDIPEAWLSARQKTLKGLSIAFVGRNLALWLPKENKFMDPDFDSMASDYPNAYGNVNDTSNPPVRNFGFTINARF</sequence>
<comment type="subcellular location">
    <subcellularLocation>
        <location evidence="1 7">Cell outer membrane</location>
        <topology evidence="1 7">Multi-pass membrane protein</topology>
    </subcellularLocation>
</comment>
<keyword evidence="5 7" id="KW-0472">Membrane</keyword>
<evidence type="ECO:0000256" key="5">
    <source>
        <dbReference type="ARBA" id="ARBA00023136"/>
    </source>
</evidence>
<feature type="domain" description="TonB-dependent receptor plug" evidence="9">
    <location>
        <begin position="117"/>
        <end position="225"/>
    </location>
</feature>
<proteinExistence type="inferred from homology"/>
<accession>A0AAJ5C0P0</accession>
<dbReference type="Gene3D" id="2.170.130.10">
    <property type="entry name" value="TonB-dependent receptor, plug domain"/>
    <property type="match status" value="1"/>
</dbReference>
<dbReference type="PROSITE" id="PS52016">
    <property type="entry name" value="TONB_DEPENDENT_REC_3"/>
    <property type="match status" value="1"/>
</dbReference>
<evidence type="ECO:0000256" key="3">
    <source>
        <dbReference type="ARBA" id="ARBA00022452"/>
    </source>
</evidence>
<keyword evidence="8" id="KW-0732">Signal</keyword>
<evidence type="ECO:0000313" key="11">
    <source>
        <dbReference type="Proteomes" id="UP000215355"/>
    </source>
</evidence>
<dbReference type="InterPro" id="IPR036942">
    <property type="entry name" value="Beta-barrel_TonB_sf"/>
</dbReference>
<evidence type="ECO:0000256" key="1">
    <source>
        <dbReference type="ARBA" id="ARBA00004571"/>
    </source>
</evidence>
<reference evidence="10 11" key="1">
    <citation type="submission" date="2017-06" db="EMBL/GenBank/DDBJ databases">
        <authorList>
            <consortium name="Pathogen Informatics"/>
        </authorList>
    </citation>
    <scope>NUCLEOTIDE SEQUENCE [LARGE SCALE GENOMIC DNA]</scope>
    <source>
        <strain evidence="10 11">NCTC12149</strain>
    </source>
</reference>
<dbReference type="InterPro" id="IPR008969">
    <property type="entry name" value="CarboxyPept-like_regulatory"/>
</dbReference>
<keyword evidence="4 7" id="KW-0812">Transmembrane</keyword>
<dbReference type="GO" id="GO:0009279">
    <property type="term" value="C:cell outer membrane"/>
    <property type="evidence" value="ECO:0007669"/>
    <property type="project" value="UniProtKB-SubCell"/>
</dbReference>
<dbReference type="NCBIfam" id="TIGR04056">
    <property type="entry name" value="OMP_RagA_SusC"/>
    <property type="match status" value="1"/>
</dbReference>
<evidence type="ECO:0000313" key="10">
    <source>
        <dbReference type="EMBL" id="SNV51664.1"/>
    </source>
</evidence>
<evidence type="ECO:0000256" key="4">
    <source>
        <dbReference type="ARBA" id="ARBA00022692"/>
    </source>
</evidence>
<dbReference type="Gene3D" id="2.60.40.1120">
    <property type="entry name" value="Carboxypeptidase-like, regulatory domain"/>
    <property type="match status" value="1"/>
</dbReference>
<dbReference type="Pfam" id="PF07715">
    <property type="entry name" value="Plug"/>
    <property type="match status" value="1"/>
</dbReference>
<dbReference type="Proteomes" id="UP000215355">
    <property type="component" value="Chromosome 1"/>
</dbReference>